<protein>
    <submittedName>
        <fullName evidence="1">Uncharacterized protein</fullName>
    </submittedName>
</protein>
<evidence type="ECO:0000313" key="2">
    <source>
        <dbReference type="Proteomes" id="UP000663828"/>
    </source>
</evidence>
<reference evidence="1" key="1">
    <citation type="submission" date="2021-02" db="EMBL/GenBank/DDBJ databases">
        <authorList>
            <person name="Nowell W R."/>
        </authorList>
    </citation>
    <scope>NUCLEOTIDE SEQUENCE</scope>
</reference>
<feature type="non-terminal residue" evidence="1">
    <location>
        <position position="1"/>
    </location>
</feature>
<dbReference type="Proteomes" id="UP000663828">
    <property type="component" value="Unassembled WGS sequence"/>
</dbReference>
<dbReference type="AlphaFoldDB" id="A0A816HIJ7"/>
<sequence>VVTRLDRTTLPKFLQNVTLIIQTTLLFDGNVIDHHEFYSDPAFDDKLKQRFYLIYSRSNVMLEHKKSRYLNRSDIIENHPYAVHFDVYYQPKNESVPEELGSWHYPVYFDFLPVHRLAPVLKFPAWFNDTTNSPCQNNTCPLNTYLDFMARNANNINPNVKHIVQTIPFANTSIVEFCPTQKIRFAFVR</sequence>
<accession>A0A816HIJ7</accession>
<evidence type="ECO:0000313" key="1">
    <source>
        <dbReference type="EMBL" id="CAF1687834.1"/>
    </source>
</evidence>
<gene>
    <name evidence="1" type="ORF">XAT740_LOCUS62579</name>
</gene>
<name>A0A816HIJ7_ADIRI</name>
<comment type="caution">
    <text evidence="1">The sequence shown here is derived from an EMBL/GenBank/DDBJ whole genome shotgun (WGS) entry which is preliminary data.</text>
</comment>
<organism evidence="1 2">
    <name type="scientific">Adineta ricciae</name>
    <name type="common">Rotifer</name>
    <dbReference type="NCBI Taxonomy" id="249248"/>
    <lineage>
        <taxon>Eukaryota</taxon>
        <taxon>Metazoa</taxon>
        <taxon>Spiralia</taxon>
        <taxon>Gnathifera</taxon>
        <taxon>Rotifera</taxon>
        <taxon>Eurotatoria</taxon>
        <taxon>Bdelloidea</taxon>
        <taxon>Adinetida</taxon>
        <taxon>Adinetidae</taxon>
        <taxon>Adineta</taxon>
    </lineage>
</organism>
<dbReference type="EMBL" id="CAJNOR010017829">
    <property type="protein sequence ID" value="CAF1687834.1"/>
    <property type="molecule type" value="Genomic_DNA"/>
</dbReference>
<proteinExistence type="predicted"/>
<keyword evidence="2" id="KW-1185">Reference proteome</keyword>